<keyword evidence="2" id="KW-1185">Reference proteome</keyword>
<protein>
    <submittedName>
        <fullName evidence="1">Uncharacterized protein</fullName>
    </submittedName>
</protein>
<dbReference type="EMBL" id="CALLCH030000011">
    <property type="protein sequence ID" value="CAI4214313.1"/>
    <property type="molecule type" value="Genomic_DNA"/>
</dbReference>
<gene>
    <name evidence="1" type="ORF">PPNO1_LOCUS4043</name>
</gene>
<dbReference type="OrthoDB" id="73875at2759"/>
<organism evidence="1 2">
    <name type="scientific">Parascedosporium putredinis</name>
    <dbReference type="NCBI Taxonomy" id="1442378"/>
    <lineage>
        <taxon>Eukaryota</taxon>
        <taxon>Fungi</taxon>
        <taxon>Dikarya</taxon>
        <taxon>Ascomycota</taxon>
        <taxon>Pezizomycotina</taxon>
        <taxon>Sordariomycetes</taxon>
        <taxon>Hypocreomycetidae</taxon>
        <taxon>Microascales</taxon>
        <taxon>Microascaceae</taxon>
        <taxon>Parascedosporium</taxon>
    </lineage>
</organism>
<reference evidence="1" key="1">
    <citation type="submission" date="2022-11" db="EMBL/GenBank/DDBJ databases">
        <authorList>
            <person name="Scott C."/>
            <person name="Bruce N."/>
        </authorList>
    </citation>
    <scope>NUCLEOTIDE SEQUENCE</scope>
</reference>
<accession>A0A9P1H2T7</accession>
<sequence length="861" mass="94838">MTTNVLSTYYKLFPAVQLVELRKRVLTLTWFLSWEIEVTTDSYGDSQKECAAGLNSRMKVLCCRPPANLNPFLPVPLENLFPTLPPATNLPNFDLQYIDPPPTLLGQDSNQQAFGMVVIDGPPSAVTTLSKRDGSHIQFVDCDSTEKHDLKVYRARYLCMRDSEDSNCNNVHLGGASGTIVKLPEECGYATYGVVHDIRPADNTSIPNHLEMLAPADSATDIWKSLISEARDSDLVGGYWPKLQRDDFESLIYEQDGSDDCGGSGFLSIKLSGTFEEAYGYFDSELDLEAKLEVAGQGMVQIPGALGSKSLFNLDVSGLGFSHPGIVRFTPNLNIDVDLLGDGALDGPYGGNILGTTITDAFQGQVSGTASTTGTSADILAVELNVRSWMDVSVFELGTNSQAAKAQFVSQIGHYVRVTSDGDNIKVIDSDTQVSVEAFSAGISATWEADDQAYLVGSKGSPAVLYSGAGEDPDDNKPPNWNGSPLFDDEFVSCLRKWKLDCFDSSYLVRFDADLADELDEGWPFEKRSNAESRALDPRGTGEGREFTVQVPGGSSFKITSHKYPNGDNGRFLLAQNPDAGYFALLDPENCEVWTFTSKGSTDLKYVSEHIVELSYMVELLRFAVSGQAVNRDKSIYSHGILGILTEIMASHAHPTMSPLDEMWEAFGSVDNPEVMVNAETAFNGIKMRTWRGIDPVSESKWKENEWHDTSPESGMEHTREALSAIRTVISVFDYLNHRTISENMDTVFNRITDVLMAFDEAVLRIRQLDIGMTELHQGFIRYYLAPRIEGVEDWVMRRLGELEVAWETELANDSRLPAASRRGAQIRSVLQAIKEMTEGAETDIMVNFGGIDDSALDPVD</sequence>
<evidence type="ECO:0000313" key="2">
    <source>
        <dbReference type="Proteomes" id="UP000838763"/>
    </source>
</evidence>
<comment type="caution">
    <text evidence="1">The sequence shown here is derived from an EMBL/GenBank/DDBJ whole genome shotgun (WGS) entry which is preliminary data.</text>
</comment>
<name>A0A9P1H2T7_9PEZI</name>
<evidence type="ECO:0000313" key="1">
    <source>
        <dbReference type="EMBL" id="CAI4214313.1"/>
    </source>
</evidence>
<dbReference type="AlphaFoldDB" id="A0A9P1H2T7"/>
<proteinExistence type="predicted"/>
<dbReference type="Proteomes" id="UP000838763">
    <property type="component" value="Unassembled WGS sequence"/>
</dbReference>